<evidence type="ECO:0000313" key="3">
    <source>
        <dbReference type="Proteomes" id="UP000001551"/>
    </source>
</evidence>
<protein>
    <submittedName>
        <fullName evidence="2">Uncharacterized protein</fullName>
    </submittedName>
</protein>
<name>E6U5M0_ETHHY</name>
<dbReference type="RefSeq" id="WP_013485140.1">
    <property type="nucleotide sequence ID" value="NC_014828.1"/>
</dbReference>
<keyword evidence="1" id="KW-1133">Transmembrane helix</keyword>
<accession>E6U5M0</accession>
<keyword evidence="1" id="KW-0812">Transmembrane</keyword>
<dbReference type="AlphaFoldDB" id="E6U5M0"/>
<gene>
    <name evidence="2" type="ordered locus">Ethha_1231</name>
</gene>
<reference evidence="2 3" key="1">
    <citation type="submission" date="2010-12" db="EMBL/GenBank/DDBJ databases">
        <title>Complete sequence of Ethanoligenens harbinense YUAN-3.</title>
        <authorList>
            <person name="Lucas S."/>
            <person name="Copeland A."/>
            <person name="Lapidus A."/>
            <person name="Cheng J.-F."/>
            <person name="Bruce D."/>
            <person name="Goodwin L."/>
            <person name="Pitluck S."/>
            <person name="Chertkov O."/>
            <person name="Misra M."/>
            <person name="Detter J.C."/>
            <person name="Han C."/>
            <person name="Tapia R."/>
            <person name="Land M."/>
            <person name="Hauser L."/>
            <person name="Jeffries C."/>
            <person name="Kyrpides N."/>
            <person name="Ivanova N."/>
            <person name="Mikhailova N."/>
            <person name="Wang A."/>
            <person name="Mouttaki H."/>
            <person name="He Z."/>
            <person name="Zhou J."/>
            <person name="Hemme C.L."/>
            <person name="Woyke T."/>
        </authorList>
    </citation>
    <scope>NUCLEOTIDE SEQUENCE [LARGE SCALE GENOMIC DNA]</scope>
    <source>
        <strain evidence="3">DSM 18485 / JCM 12961 / CGMCC 1.5033 / YUAN-3</strain>
    </source>
</reference>
<dbReference type="HOGENOM" id="CLU_105804_0_0_9"/>
<dbReference type="Proteomes" id="UP000001551">
    <property type="component" value="Chromosome"/>
</dbReference>
<evidence type="ECO:0000256" key="1">
    <source>
        <dbReference type="SAM" id="Phobius"/>
    </source>
</evidence>
<dbReference type="EMBL" id="CP002400">
    <property type="protein sequence ID" value="ADU26779.1"/>
    <property type="molecule type" value="Genomic_DNA"/>
</dbReference>
<organism evidence="2 3">
    <name type="scientific">Ethanoligenens harbinense (strain DSM 18485 / JCM 12961 / CGMCC 1.5033 / YUAN-3)</name>
    <dbReference type="NCBI Taxonomy" id="663278"/>
    <lineage>
        <taxon>Bacteria</taxon>
        <taxon>Bacillati</taxon>
        <taxon>Bacillota</taxon>
        <taxon>Clostridia</taxon>
        <taxon>Eubacteriales</taxon>
        <taxon>Oscillospiraceae</taxon>
        <taxon>Ethanoligenens</taxon>
    </lineage>
</organism>
<sequence length="217" mass="25351">MNKKYLIAFVFSALLIGLSVMYFGVKYNTFQHYSNSSDDQNKTGQITVRQFEQNLFLRYRTYHNGPTETSVALFLSEKEDAAASYVFRGEFEKPEINLIYNANGLKCYEWLSKSTCIITYKYENSRVKAYPPIIPNDSDYILLYPALKQEFMTKDWRRVHSFAEILLKNNDAEAREILQRYASGSFTTEEIDQNEKSNSVTPNQIQTFSYSLLLKYK</sequence>
<evidence type="ECO:0000313" key="2">
    <source>
        <dbReference type="EMBL" id="ADU26779.1"/>
    </source>
</evidence>
<dbReference type="KEGG" id="eha:Ethha_1231"/>
<proteinExistence type="predicted"/>
<keyword evidence="1" id="KW-0472">Membrane</keyword>
<dbReference type="STRING" id="663278.Ethha_1231"/>
<feature type="transmembrane region" description="Helical" evidence="1">
    <location>
        <begin position="6"/>
        <end position="25"/>
    </location>
</feature>
<keyword evidence="3" id="KW-1185">Reference proteome</keyword>